<name>A0A1I3NU68_9RHOB</name>
<keyword evidence="1" id="KW-1133">Transmembrane helix</keyword>
<keyword evidence="1" id="KW-0472">Membrane</keyword>
<gene>
    <name evidence="2" type="ORF">SAMN04487991_1476</name>
</gene>
<accession>A0A1I3NU68</accession>
<sequence length="99" mass="10445">MTHSMTDTILIPLLGLLLGLALGFVHFSTLKRVTALYLGGGRVIWAVALQIIRLVLLALVMVFLARQGALPLLAGALGVLIARFVVLRGAKATGERGQG</sequence>
<dbReference type="EMBL" id="FORH01000002">
    <property type="protein sequence ID" value="SFJ12791.1"/>
    <property type="molecule type" value="Genomic_DNA"/>
</dbReference>
<evidence type="ECO:0000256" key="1">
    <source>
        <dbReference type="SAM" id="Phobius"/>
    </source>
</evidence>
<organism evidence="2 3">
    <name type="scientific">Celeribacter neptunius</name>
    <dbReference type="NCBI Taxonomy" id="588602"/>
    <lineage>
        <taxon>Bacteria</taxon>
        <taxon>Pseudomonadati</taxon>
        <taxon>Pseudomonadota</taxon>
        <taxon>Alphaproteobacteria</taxon>
        <taxon>Rhodobacterales</taxon>
        <taxon>Roseobacteraceae</taxon>
        <taxon>Celeribacter</taxon>
    </lineage>
</organism>
<dbReference type="Proteomes" id="UP000199630">
    <property type="component" value="Unassembled WGS sequence"/>
</dbReference>
<dbReference type="Pfam" id="PF12966">
    <property type="entry name" value="AtpR"/>
    <property type="match status" value="1"/>
</dbReference>
<dbReference type="RefSeq" id="WP_177213054.1">
    <property type="nucleotide sequence ID" value="NZ_FORH01000002.1"/>
</dbReference>
<feature type="transmembrane region" description="Helical" evidence="1">
    <location>
        <begin position="43"/>
        <end position="65"/>
    </location>
</feature>
<evidence type="ECO:0000313" key="2">
    <source>
        <dbReference type="EMBL" id="SFJ12791.1"/>
    </source>
</evidence>
<reference evidence="3" key="1">
    <citation type="submission" date="2016-10" db="EMBL/GenBank/DDBJ databases">
        <authorList>
            <person name="Varghese N."/>
            <person name="Submissions S."/>
        </authorList>
    </citation>
    <scope>NUCLEOTIDE SEQUENCE [LARGE SCALE GENOMIC DNA]</scope>
    <source>
        <strain evidence="3">DSM 26471</strain>
    </source>
</reference>
<protein>
    <submittedName>
        <fullName evidence="2">N-ATPase, AtpR subunit</fullName>
    </submittedName>
</protein>
<keyword evidence="3" id="KW-1185">Reference proteome</keyword>
<dbReference type="AlphaFoldDB" id="A0A1I3NU68"/>
<feature type="transmembrane region" description="Helical" evidence="1">
    <location>
        <begin position="72"/>
        <end position="90"/>
    </location>
</feature>
<keyword evidence="1" id="KW-0812">Transmembrane</keyword>
<dbReference type="InterPro" id="IPR017581">
    <property type="entry name" value="AtpR-like"/>
</dbReference>
<evidence type="ECO:0000313" key="3">
    <source>
        <dbReference type="Proteomes" id="UP000199630"/>
    </source>
</evidence>
<dbReference type="STRING" id="588602.SAMN04487991_1476"/>
<proteinExistence type="predicted"/>